<evidence type="ECO:0000256" key="1">
    <source>
        <dbReference type="SAM" id="MobiDB-lite"/>
    </source>
</evidence>
<feature type="compositionally biased region" description="Low complexity" evidence="1">
    <location>
        <begin position="41"/>
        <end position="58"/>
    </location>
</feature>
<protein>
    <submittedName>
        <fullName evidence="2">Uncharacterized protein</fullName>
    </submittedName>
</protein>
<organism evidence="2 3">
    <name type="scientific">Clavelina lepadiformis</name>
    <name type="common">Light-bulb sea squirt</name>
    <name type="synonym">Ascidia lepadiformis</name>
    <dbReference type="NCBI Taxonomy" id="159417"/>
    <lineage>
        <taxon>Eukaryota</taxon>
        <taxon>Metazoa</taxon>
        <taxon>Chordata</taxon>
        <taxon>Tunicata</taxon>
        <taxon>Ascidiacea</taxon>
        <taxon>Aplousobranchia</taxon>
        <taxon>Clavelinidae</taxon>
        <taxon>Clavelina</taxon>
    </lineage>
</organism>
<accession>A0ABP0FDJ5</accession>
<feature type="compositionally biased region" description="Basic and acidic residues" evidence="1">
    <location>
        <begin position="98"/>
        <end position="108"/>
    </location>
</feature>
<keyword evidence="3" id="KW-1185">Reference proteome</keyword>
<evidence type="ECO:0000313" key="2">
    <source>
        <dbReference type="EMBL" id="CAK8676933.1"/>
    </source>
</evidence>
<name>A0ABP0FDJ5_CLALP</name>
<feature type="region of interest" description="Disordered" evidence="1">
    <location>
        <begin position="80"/>
        <end position="108"/>
    </location>
</feature>
<dbReference type="Proteomes" id="UP001642483">
    <property type="component" value="Unassembled WGS sequence"/>
</dbReference>
<feature type="region of interest" description="Disordered" evidence="1">
    <location>
        <begin position="41"/>
        <end position="68"/>
    </location>
</feature>
<comment type="caution">
    <text evidence="2">The sequence shown here is derived from an EMBL/GenBank/DDBJ whole genome shotgun (WGS) entry which is preliminary data.</text>
</comment>
<sequence>MVQRPNGVADEKGVKQVGAITSGERGKLVTVTVAVSANNPLTSSENVTSTVSTNLSVERPPDGLTRSPQMILPYAKAQPWVKKQSSRKHRSAVVTSTPEKKLEEVSQK</sequence>
<reference evidence="2 3" key="1">
    <citation type="submission" date="2024-02" db="EMBL/GenBank/DDBJ databases">
        <authorList>
            <person name="Daric V."/>
            <person name="Darras S."/>
        </authorList>
    </citation>
    <scope>NUCLEOTIDE SEQUENCE [LARGE SCALE GENOMIC DNA]</scope>
</reference>
<evidence type="ECO:0000313" key="3">
    <source>
        <dbReference type="Proteomes" id="UP001642483"/>
    </source>
</evidence>
<gene>
    <name evidence="2" type="ORF">CVLEPA_LOCUS6352</name>
</gene>
<dbReference type="EMBL" id="CAWYQH010000035">
    <property type="protein sequence ID" value="CAK8676933.1"/>
    <property type="molecule type" value="Genomic_DNA"/>
</dbReference>
<proteinExistence type="predicted"/>